<dbReference type="EMBL" id="VJZC01000041">
    <property type="protein sequence ID" value="MPY57340.1"/>
    <property type="molecule type" value="Genomic_DNA"/>
</dbReference>
<gene>
    <name evidence="2" type="ORF">FNH08_09235</name>
</gene>
<dbReference type="Pfam" id="PF03050">
    <property type="entry name" value="DDE_Tnp_IS66"/>
    <property type="match status" value="1"/>
</dbReference>
<dbReference type="InterPro" id="IPR004291">
    <property type="entry name" value="Transposase_IS66_central"/>
</dbReference>
<dbReference type="PANTHER" id="PTHR33678:SF2">
    <property type="match status" value="1"/>
</dbReference>
<name>A0A5N8XCU5_9ACTN</name>
<evidence type="ECO:0000313" key="2">
    <source>
        <dbReference type="EMBL" id="MPY57340.1"/>
    </source>
</evidence>
<keyword evidence="3" id="KW-1185">Reference proteome</keyword>
<evidence type="ECO:0000259" key="1">
    <source>
        <dbReference type="Pfam" id="PF03050"/>
    </source>
</evidence>
<feature type="domain" description="Transposase IS66 central" evidence="1">
    <location>
        <begin position="39"/>
        <end position="293"/>
    </location>
</feature>
<sequence>MPVRGGYLRGRATRDQWSDLLRAEPPSLRDAQAAEGQISTERTARLIAGLLDVEVSTGFVDRCLARLDAPQDRFEAELKQALRASDVLGTAESPISLAGERGYAYTVRATGLTWYGAADNRGHAALDGFGILPGYGGVLIRDYVGHHKYDTHLAGVQLCCAHLLRDLQGVIDNAPDPERAAWARAAQRILREAGQAHAAGHATLPKDEHARIEKEFLNAARCGISVNPHSGGKKPKARQLAERLLDKAPQVLRFTQDFTPGLTWTNNASEQALRDIKVKMKVSGCWRGLTGAHRYLRIRSYLTTARTHGLTAMRAIHDALAGTPWLPPTTA</sequence>
<reference evidence="2 3" key="1">
    <citation type="submission" date="2019-07" db="EMBL/GenBank/DDBJ databases">
        <title>New species of Amycolatopsis and Streptomyces.</title>
        <authorList>
            <person name="Duangmal K."/>
            <person name="Teo W.F.A."/>
            <person name="Lipun K."/>
        </authorList>
    </citation>
    <scope>NUCLEOTIDE SEQUENCE [LARGE SCALE GENOMIC DNA]</scope>
    <source>
        <strain evidence="2 3">NBRC 106415</strain>
    </source>
</reference>
<dbReference type="AlphaFoldDB" id="A0A5N8XCU5"/>
<evidence type="ECO:0000313" key="3">
    <source>
        <dbReference type="Proteomes" id="UP000400924"/>
    </source>
</evidence>
<organism evidence="2 3">
    <name type="scientific">Streptomyces spongiae</name>
    <dbReference type="NCBI Taxonomy" id="565072"/>
    <lineage>
        <taxon>Bacteria</taxon>
        <taxon>Bacillati</taxon>
        <taxon>Actinomycetota</taxon>
        <taxon>Actinomycetes</taxon>
        <taxon>Kitasatosporales</taxon>
        <taxon>Streptomycetaceae</taxon>
        <taxon>Streptomyces</taxon>
    </lineage>
</organism>
<dbReference type="InterPro" id="IPR052344">
    <property type="entry name" value="Transposase-related"/>
</dbReference>
<dbReference type="OrthoDB" id="983093at2"/>
<proteinExistence type="predicted"/>
<dbReference type="PANTHER" id="PTHR33678">
    <property type="entry name" value="BLL1576 PROTEIN"/>
    <property type="match status" value="1"/>
</dbReference>
<comment type="caution">
    <text evidence="2">The sequence shown here is derived from an EMBL/GenBank/DDBJ whole genome shotgun (WGS) entry which is preliminary data.</text>
</comment>
<dbReference type="Proteomes" id="UP000400924">
    <property type="component" value="Unassembled WGS sequence"/>
</dbReference>
<accession>A0A5N8XCU5</accession>
<protein>
    <submittedName>
        <fullName evidence="2">Transposase</fullName>
    </submittedName>
</protein>